<dbReference type="RefSeq" id="WP_189430626.1">
    <property type="nucleotide sequence ID" value="NZ_BNAO01000002.1"/>
</dbReference>
<protein>
    <submittedName>
        <fullName evidence="2">Uncharacterized protein</fullName>
    </submittedName>
</protein>
<accession>A0ABQ3KVG9</accession>
<name>A0ABQ3KVG9_9ALTE</name>
<comment type="caution">
    <text evidence="2">The sequence shown here is derived from an EMBL/GenBank/DDBJ whole genome shotgun (WGS) entry which is preliminary data.</text>
</comment>
<sequence>MNSKNAEVLTILAWLGNWLLILWINFAAELSLMMHFVAIPVLLISTALGAGRLFEDWANPC</sequence>
<evidence type="ECO:0000313" key="2">
    <source>
        <dbReference type="EMBL" id="GHG63208.1"/>
    </source>
</evidence>
<dbReference type="Proteomes" id="UP000659697">
    <property type="component" value="Unassembled WGS sequence"/>
</dbReference>
<feature type="transmembrane region" description="Helical" evidence="1">
    <location>
        <begin position="32"/>
        <end position="54"/>
    </location>
</feature>
<dbReference type="EMBL" id="BNAO01000002">
    <property type="protein sequence ID" value="GHG63208.1"/>
    <property type="molecule type" value="Genomic_DNA"/>
</dbReference>
<keyword evidence="1" id="KW-0812">Transmembrane</keyword>
<reference evidence="3" key="1">
    <citation type="journal article" date="2019" name="Int. J. Syst. Evol. Microbiol.">
        <title>The Global Catalogue of Microorganisms (GCM) 10K type strain sequencing project: providing services to taxonomists for standard genome sequencing and annotation.</title>
        <authorList>
            <consortium name="The Broad Institute Genomics Platform"/>
            <consortium name="The Broad Institute Genome Sequencing Center for Infectious Disease"/>
            <person name="Wu L."/>
            <person name="Ma J."/>
        </authorList>
    </citation>
    <scope>NUCLEOTIDE SEQUENCE [LARGE SCALE GENOMIC DNA]</scope>
    <source>
        <strain evidence="3">CGMCC 1.7003</strain>
    </source>
</reference>
<proteinExistence type="predicted"/>
<keyword evidence="3" id="KW-1185">Reference proteome</keyword>
<keyword evidence="1" id="KW-0472">Membrane</keyword>
<keyword evidence="1" id="KW-1133">Transmembrane helix</keyword>
<evidence type="ECO:0000313" key="3">
    <source>
        <dbReference type="Proteomes" id="UP000659697"/>
    </source>
</evidence>
<feature type="transmembrane region" description="Helical" evidence="1">
    <location>
        <begin position="7"/>
        <end position="26"/>
    </location>
</feature>
<organism evidence="2 3">
    <name type="scientific">Alishewanella longhuensis</name>
    <dbReference type="NCBI Taxonomy" id="1091037"/>
    <lineage>
        <taxon>Bacteria</taxon>
        <taxon>Pseudomonadati</taxon>
        <taxon>Pseudomonadota</taxon>
        <taxon>Gammaproteobacteria</taxon>
        <taxon>Alteromonadales</taxon>
        <taxon>Alteromonadaceae</taxon>
        <taxon>Alishewanella</taxon>
    </lineage>
</organism>
<evidence type="ECO:0000256" key="1">
    <source>
        <dbReference type="SAM" id="Phobius"/>
    </source>
</evidence>
<gene>
    <name evidence="2" type="ORF">GCM10010919_08690</name>
</gene>